<feature type="chain" id="PRO_5035689360" description="Sodefrin-like factor" evidence="1">
    <location>
        <begin position="23"/>
        <end position="302"/>
    </location>
</feature>
<evidence type="ECO:0008006" key="5">
    <source>
        <dbReference type="Google" id="ProtNLM"/>
    </source>
</evidence>
<dbReference type="EMBL" id="CAJNRG010002320">
    <property type="protein sequence ID" value="CAF2046158.1"/>
    <property type="molecule type" value="Genomic_DNA"/>
</dbReference>
<sequence>MYRPSNTMLLIFVIMYLRTSSGLFISIEDRIPSRNLTCKHDLPSTTTILFDCEACMVTSRNYAIETKLSLAGAGRAGFSYTCLKVNEVEGYHESLVRECRYYPRDTLSGFDDFCIASPYSYLRGSYRACLCITSTCNFNYAQCIEEVNPNIIQKSSLFTNTIVQLTKLVKCQPPGDDSKQEKSASLAPLCPNNDYTCKSYLLDNAVLCVISVDQTNRTTRQSWIPSIYSAYLIKYKTQYCKAFTSTPDSVHFSQCKLDDDVCMCTVDGCNKDLETCRKINQGISEKRYSILLILLFLLNTSI</sequence>
<dbReference type="Proteomes" id="UP000663887">
    <property type="component" value="Unassembled WGS sequence"/>
</dbReference>
<proteinExistence type="predicted"/>
<evidence type="ECO:0000256" key="1">
    <source>
        <dbReference type="SAM" id="SignalP"/>
    </source>
</evidence>
<organism evidence="2 4">
    <name type="scientific">Rotaria magnacalcarata</name>
    <dbReference type="NCBI Taxonomy" id="392030"/>
    <lineage>
        <taxon>Eukaryota</taxon>
        <taxon>Metazoa</taxon>
        <taxon>Spiralia</taxon>
        <taxon>Gnathifera</taxon>
        <taxon>Rotifera</taxon>
        <taxon>Eurotatoria</taxon>
        <taxon>Bdelloidea</taxon>
        <taxon>Philodinida</taxon>
        <taxon>Philodinidae</taxon>
        <taxon>Rotaria</taxon>
    </lineage>
</organism>
<dbReference type="AlphaFoldDB" id="A0A816PAH3"/>
<keyword evidence="1" id="KW-0732">Signal</keyword>
<evidence type="ECO:0000313" key="3">
    <source>
        <dbReference type="EMBL" id="CAF2051974.1"/>
    </source>
</evidence>
<dbReference type="EMBL" id="CAJNRF010003563">
    <property type="protein sequence ID" value="CAF2051974.1"/>
    <property type="molecule type" value="Genomic_DNA"/>
</dbReference>
<comment type="caution">
    <text evidence="2">The sequence shown here is derived from an EMBL/GenBank/DDBJ whole genome shotgun (WGS) entry which is preliminary data.</text>
</comment>
<evidence type="ECO:0000313" key="2">
    <source>
        <dbReference type="EMBL" id="CAF2046158.1"/>
    </source>
</evidence>
<gene>
    <name evidence="3" type="ORF">WKI299_LOCUS10326</name>
    <name evidence="2" type="ORF">XDN619_LOCUS7648</name>
</gene>
<accession>A0A816PAH3</accession>
<dbReference type="Proteomes" id="UP000663856">
    <property type="component" value="Unassembled WGS sequence"/>
</dbReference>
<reference evidence="2" key="1">
    <citation type="submission" date="2021-02" db="EMBL/GenBank/DDBJ databases">
        <authorList>
            <person name="Nowell W R."/>
        </authorList>
    </citation>
    <scope>NUCLEOTIDE SEQUENCE</scope>
</reference>
<feature type="signal peptide" evidence="1">
    <location>
        <begin position="1"/>
        <end position="22"/>
    </location>
</feature>
<evidence type="ECO:0000313" key="4">
    <source>
        <dbReference type="Proteomes" id="UP000663887"/>
    </source>
</evidence>
<protein>
    <recommendedName>
        <fullName evidence="5">Sodefrin-like factor</fullName>
    </recommendedName>
</protein>
<name>A0A816PAH3_9BILA</name>